<evidence type="ECO:0000256" key="1">
    <source>
        <dbReference type="ARBA" id="ARBA00004123"/>
    </source>
</evidence>
<dbReference type="GO" id="GO:0140664">
    <property type="term" value="F:ATP-dependent DNA damage sensor activity"/>
    <property type="evidence" value="ECO:0007669"/>
    <property type="project" value="InterPro"/>
</dbReference>
<evidence type="ECO:0000256" key="5">
    <source>
        <dbReference type="ARBA" id="ARBA00023204"/>
    </source>
</evidence>
<evidence type="ECO:0000256" key="6">
    <source>
        <dbReference type="ARBA" id="ARBA00023242"/>
    </source>
</evidence>
<keyword evidence="2" id="KW-0547">Nucleotide-binding</keyword>
<dbReference type="InterPro" id="IPR027417">
    <property type="entry name" value="P-loop_NTPase"/>
</dbReference>
<dbReference type="InterPro" id="IPR047348">
    <property type="entry name" value="XRCC3-like_C"/>
</dbReference>
<dbReference type="GO" id="GO:0033065">
    <property type="term" value="C:Rad51C-XRCC3 complex"/>
    <property type="evidence" value="ECO:0007669"/>
    <property type="project" value="TreeGrafter"/>
</dbReference>
<feature type="domain" description="RecA family profile 1" evidence="7">
    <location>
        <begin position="79"/>
        <end position="255"/>
    </location>
</feature>
<dbReference type="GO" id="GO:0005524">
    <property type="term" value="F:ATP binding"/>
    <property type="evidence" value="ECO:0007669"/>
    <property type="project" value="UniProtKB-KW"/>
</dbReference>
<dbReference type="CDD" id="cd19491">
    <property type="entry name" value="XRCC3"/>
    <property type="match status" value="1"/>
</dbReference>
<evidence type="ECO:0000313" key="9">
    <source>
        <dbReference type="Proteomes" id="UP001146793"/>
    </source>
</evidence>
<dbReference type="InterPro" id="IPR013632">
    <property type="entry name" value="Rad51_C"/>
</dbReference>
<accession>A0AAV7YDZ3</accession>
<evidence type="ECO:0000256" key="3">
    <source>
        <dbReference type="ARBA" id="ARBA00022763"/>
    </source>
</evidence>
<comment type="caution">
    <text evidence="8">The sequence shown here is derived from an EMBL/GenBank/DDBJ whole genome shotgun (WGS) entry which is preliminary data.</text>
</comment>
<organism evidence="8 9">
    <name type="scientific">Anaeramoeba flamelloides</name>
    <dbReference type="NCBI Taxonomy" id="1746091"/>
    <lineage>
        <taxon>Eukaryota</taxon>
        <taxon>Metamonada</taxon>
        <taxon>Anaeramoebidae</taxon>
        <taxon>Anaeramoeba</taxon>
    </lineage>
</organism>
<dbReference type="Pfam" id="PF08423">
    <property type="entry name" value="Rad51"/>
    <property type="match status" value="1"/>
</dbReference>
<dbReference type="GO" id="GO:0000400">
    <property type="term" value="F:four-way junction DNA binding"/>
    <property type="evidence" value="ECO:0007669"/>
    <property type="project" value="TreeGrafter"/>
</dbReference>
<dbReference type="AlphaFoldDB" id="A0AAV7YDZ3"/>
<dbReference type="PANTHER" id="PTHR46487">
    <property type="entry name" value="DNA REPAIR PROTEIN XRCC3"/>
    <property type="match status" value="1"/>
</dbReference>
<comment type="subcellular location">
    <subcellularLocation>
        <location evidence="1">Nucleus</location>
    </subcellularLocation>
</comment>
<dbReference type="GO" id="GO:0071140">
    <property type="term" value="P:resolution of mitotic recombination intermediates"/>
    <property type="evidence" value="ECO:0007669"/>
    <property type="project" value="TreeGrafter"/>
</dbReference>
<dbReference type="GO" id="GO:0000722">
    <property type="term" value="P:telomere maintenance via recombination"/>
    <property type="evidence" value="ECO:0007669"/>
    <property type="project" value="TreeGrafter"/>
</dbReference>
<dbReference type="EMBL" id="JANTQA010000063">
    <property type="protein sequence ID" value="KAJ3427116.1"/>
    <property type="molecule type" value="Genomic_DNA"/>
</dbReference>
<proteinExistence type="predicted"/>
<dbReference type="Proteomes" id="UP001146793">
    <property type="component" value="Unassembled WGS sequence"/>
</dbReference>
<dbReference type="SUPFAM" id="SSF52540">
    <property type="entry name" value="P-loop containing nucleoside triphosphate hydrolases"/>
    <property type="match status" value="1"/>
</dbReference>
<evidence type="ECO:0000313" key="8">
    <source>
        <dbReference type="EMBL" id="KAJ3427116.1"/>
    </source>
</evidence>
<dbReference type="PIRSF" id="PIRSF005856">
    <property type="entry name" value="Rad51"/>
    <property type="match status" value="1"/>
</dbReference>
<keyword evidence="6" id="KW-0539">Nucleus</keyword>
<keyword evidence="3" id="KW-0227">DNA damage</keyword>
<dbReference type="SMART" id="SM00382">
    <property type="entry name" value="AAA"/>
    <property type="match status" value="1"/>
</dbReference>
<evidence type="ECO:0000256" key="4">
    <source>
        <dbReference type="ARBA" id="ARBA00022840"/>
    </source>
</evidence>
<sequence>MSLNNLYTLLEESNTKKEILGEVSEKGPRTVYEFIQDHLSLKTKTRYRTLTSKDCEEMFETVSSYLVREPVKVSELQTEEICLSVGDRSLDELFGKGIPQNGGLIEIYGEAGCGKTNFCLQLLCQAQLPEIVGGFGGKPIYISSEGYGYMDRLLQLSEHYVEKYSDLFKKSEDLINEIAVESVSSIDQLLVTINKLIPNLESGDYKLIIIDSIASIMRVGIEQAISRAKTLLQIATKLKYISSTYNIPIILVNQVSAVIREEVNLNKSMYDSNDPFLLLPSYSDKSTPALGLVWSNCINTRICFKRLKRKVLDPFQNNQNTALRSMNVVFSSSMPLDQKYFIISNRGLVSYEFQKGFF</sequence>
<keyword evidence="5" id="KW-0234">DNA repair</keyword>
<dbReference type="GO" id="GO:0090656">
    <property type="term" value="P:t-circle formation"/>
    <property type="evidence" value="ECO:0007669"/>
    <property type="project" value="TreeGrafter"/>
</dbReference>
<dbReference type="PANTHER" id="PTHR46487:SF1">
    <property type="entry name" value="DNA REPAIR PROTEIN XRCC3"/>
    <property type="match status" value="1"/>
</dbReference>
<protein>
    <submittedName>
        <fullName evidence="8">DNA repair protein rad57</fullName>
    </submittedName>
</protein>
<reference evidence="8" key="1">
    <citation type="submission" date="2022-08" db="EMBL/GenBank/DDBJ databases">
        <title>Novel sulphate-reducing endosymbionts in the free-living metamonad Anaeramoeba.</title>
        <authorList>
            <person name="Jerlstrom-Hultqvist J."/>
            <person name="Cepicka I."/>
            <person name="Gallot-Lavallee L."/>
            <person name="Salas-Leiva D."/>
            <person name="Curtis B.A."/>
            <person name="Zahonova K."/>
            <person name="Pipaliya S."/>
            <person name="Dacks J."/>
            <person name="Roger A.J."/>
        </authorList>
    </citation>
    <scope>NUCLEOTIDE SEQUENCE</scope>
    <source>
        <strain evidence="8">Busselton2</strain>
    </source>
</reference>
<name>A0AAV7YDZ3_9EUKA</name>
<dbReference type="GO" id="GO:0045003">
    <property type="term" value="P:double-strand break repair via synthesis-dependent strand annealing"/>
    <property type="evidence" value="ECO:0007669"/>
    <property type="project" value="TreeGrafter"/>
</dbReference>
<dbReference type="Gene3D" id="3.40.50.300">
    <property type="entry name" value="P-loop containing nucleotide triphosphate hydrolases"/>
    <property type="match status" value="1"/>
</dbReference>
<dbReference type="GO" id="GO:0005657">
    <property type="term" value="C:replication fork"/>
    <property type="evidence" value="ECO:0007669"/>
    <property type="project" value="TreeGrafter"/>
</dbReference>
<keyword evidence="4" id="KW-0067">ATP-binding</keyword>
<evidence type="ECO:0000259" key="7">
    <source>
        <dbReference type="PROSITE" id="PS50162"/>
    </source>
</evidence>
<dbReference type="InterPro" id="IPR016467">
    <property type="entry name" value="DNA_recomb/repair_RecA-like"/>
</dbReference>
<gene>
    <name evidence="8" type="ORF">M0812_26695</name>
</gene>
<dbReference type="InterPro" id="IPR003593">
    <property type="entry name" value="AAA+_ATPase"/>
</dbReference>
<dbReference type="InterPro" id="IPR020588">
    <property type="entry name" value="RecA_ATP-bd"/>
</dbReference>
<dbReference type="PROSITE" id="PS50162">
    <property type="entry name" value="RECA_2"/>
    <property type="match status" value="1"/>
</dbReference>
<evidence type="ECO:0000256" key="2">
    <source>
        <dbReference type="ARBA" id="ARBA00022741"/>
    </source>
</evidence>